<evidence type="ECO:0000256" key="2">
    <source>
        <dbReference type="ARBA" id="ARBA00023125"/>
    </source>
</evidence>
<dbReference type="InterPro" id="IPR009061">
    <property type="entry name" value="DNA-bd_dom_put_sf"/>
</dbReference>
<dbReference type="PROSITE" id="PS00552">
    <property type="entry name" value="HTH_MERR_1"/>
    <property type="match status" value="1"/>
</dbReference>
<dbReference type="InterPro" id="IPR000551">
    <property type="entry name" value="MerR-type_HTH_dom"/>
</dbReference>
<dbReference type="SMART" id="SM00422">
    <property type="entry name" value="HTH_MERR"/>
    <property type="match status" value="1"/>
</dbReference>
<evidence type="ECO:0000313" key="6">
    <source>
        <dbReference type="Proteomes" id="UP000219271"/>
    </source>
</evidence>
<keyword evidence="6" id="KW-1185">Reference proteome</keyword>
<dbReference type="Gene3D" id="1.10.1660.10">
    <property type="match status" value="1"/>
</dbReference>
<dbReference type="GO" id="GO:0003700">
    <property type="term" value="F:DNA-binding transcription factor activity"/>
    <property type="evidence" value="ECO:0007669"/>
    <property type="project" value="InterPro"/>
</dbReference>
<dbReference type="AlphaFoldDB" id="A0A286DP97"/>
<protein>
    <submittedName>
        <fullName evidence="5">Transcriptional regulator, MerR family</fullName>
    </submittedName>
</protein>
<feature type="domain" description="HTH merR-type" evidence="4">
    <location>
        <begin position="1"/>
        <end position="69"/>
    </location>
</feature>
<accession>A0A286DP97</accession>
<organism evidence="5 6">
    <name type="scientific">Candidatus Pantoea floridensis</name>
    <dbReference type="NCBI Taxonomy" id="1938870"/>
    <lineage>
        <taxon>Bacteria</taxon>
        <taxon>Pseudomonadati</taxon>
        <taxon>Pseudomonadota</taxon>
        <taxon>Gammaproteobacteria</taxon>
        <taxon>Enterobacterales</taxon>
        <taxon>Erwiniaceae</taxon>
        <taxon>Pantoea</taxon>
    </lineage>
</organism>
<keyword evidence="2" id="KW-0238">DNA-binding</keyword>
<dbReference type="Proteomes" id="UP000219271">
    <property type="component" value="Unassembled WGS sequence"/>
</dbReference>
<dbReference type="InterPro" id="IPR047057">
    <property type="entry name" value="MerR_fam"/>
</dbReference>
<gene>
    <name evidence="5" type="ORF">SAMN06273570_4697</name>
</gene>
<dbReference type="OrthoDB" id="9808480at2"/>
<evidence type="ECO:0000259" key="4">
    <source>
        <dbReference type="PROSITE" id="PS50937"/>
    </source>
</evidence>
<name>A0A286DP97_9GAMM</name>
<dbReference type="GO" id="GO:0003677">
    <property type="term" value="F:DNA binding"/>
    <property type="evidence" value="ECO:0007669"/>
    <property type="project" value="UniProtKB-KW"/>
</dbReference>
<dbReference type="RefSeq" id="WP_097098140.1">
    <property type="nucleotide sequence ID" value="NZ_OCMY01000002.1"/>
</dbReference>
<sequence>MKIGDLAKATGLTPSRIRYYEAEGLISAPPRQDNGYRHYPPETALILMLIDRAQGFGFTLEQIRQVLPQGKESWNHEGLIASLESRVEEIRLLQQQLRENQTMILHLISGIENRPEGISCQENMLRVMRLMQVDTPVLHAIK</sequence>
<evidence type="ECO:0000256" key="3">
    <source>
        <dbReference type="ARBA" id="ARBA00023163"/>
    </source>
</evidence>
<evidence type="ECO:0000256" key="1">
    <source>
        <dbReference type="ARBA" id="ARBA00023015"/>
    </source>
</evidence>
<dbReference type="PANTHER" id="PTHR30204:SF94">
    <property type="entry name" value="HEAVY METAL-DEPENDENT TRANSCRIPTIONAL REGULATOR HI_0293-RELATED"/>
    <property type="match status" value="1"/>
</dbReference>
<dbReference type="SUPFAM" id="SSF46955">
    <property type="entry name" value="Putative DNA-binding domain"/>
    <property type="match status" value="1"/>
</dbReference>
<dbReference type="Pfam" id="PF13411">
    <property type="entry name" value="MerR_1"/>
    <property type="match status" value="1"/>
</dbReference>
<keyword evidence="3" id="KW-0804">Transcription</keyword>
<evidence type="ECO:0000313" key="5">
    <source>
        <dbReference type="EMBL" id="SOD60433.1"/>
    </source>
</evidence>
<dbReference type="EMBL" id="OCMY01000002">
    <property type="protein sequence ID" value="SOD60433.1"/>
    <property type="molecule type" value="Genomic_DNA"/>
</dbReference>
<proteinExistence type="predicted"/>
<dbReference type="PANTHER" id="PTHR30204">
    <property type="entry name" value="REDOX-CYCLING DRUG-SENSING TRANSCRIPTIONAL ACTIVATOR SOXR"/>
    <property type="match status" value="1"/>
</dbReference>
<reference evidence="6" key="1">
    <citation type="submission" date="2017-09" db="EMBL/GenBank/DDBJ databases">
        <authorList>
            <person name="Varghese N."/>
            <person name="Submissions S."/>
        </authorList>
    </citation>
    <scope>NUCLEOTIDE SEQUENCE [LARGE SCALE GENOMIC DNA]</scope>
    <source>
        <strain evidence="6">JKS000234</strain>
    </source>
</reference>
<dbReference type="PROSITE" id="PS50937">
    <property type="entry name" value="HTH_MERR_2"/>
    <property type="match status" value="1"/>
</dbReference>
<keyword evidence="1" id="KW-0805">Transcription regulation</keyword>